<sequence>MVPSNIVEPPPVIGAAGATVGITFDAGVGVAFGFTVAVAILAFVEAVGVVPAVAVSAADESFPGVGVSIVLSVLEAEAKRVCTNPASMITNTTQRTSPTTFLRFSCLFSVPMHETPVSLFLFYYLALLNIMSMQATLKKTIATSTTSPIFIE</sequence>
<comment type="caution">
    <text evidence="2">The sequence shown here is derived from an EMBL/GenBank/DDBJ whole genome shotgun (WGS) entry which is preliminary data.</text>
</comment>
<reference evidence="2" key="1">
    <citation type="submission" date="2020-10" db="EMBL/GenBank/DDBJ databases">
        <title>Taxonomic study of unclassified bacteria belonging to the class Ktedonobacteria.</title>
        <authorList>
            <person name="Yabe S."/>
            <person name="Wang C.M."/>
            <person name="Zheng Y."/>
            <person name="Sakai Y."/>
            <person name="Cavaletti L."/>
            <person name="Monciardini P."/>
            <person name="Donadio S."/>
        </authorList>
    </citation>
    <scope>NUCLEOTIDE SEQUENCE</scope>
    <source>
        <strain evidence="2">ID150040</strain>
    </source>
</reference>
<evidence type="ECO:0000313" key="3">
    <source>
        <dbReference type="Proteomes" id="UP000597444"/>
    </source>
</evidence>
<keyword evidence="1" id="KW-1133">Transmembrane helix</keyword>
<gene>
    <name evidence="2" type="ORF">KSF_018610</name>
</gene>
<proteinExistence type="predicted"/>
<dbReference type="EMBL" id="BNJK01000001">
    <property type="protein sequence ID" value="GHO91813.1"/>
    <property type="molecule type" value="Genomic_DNA"/>
</dbReference>
<dbReference type="AlphaFoldDB" id="A0A8J3IFX7"/>
<keyword evidence="1" id="KW-0812">Transmembrane</keyword>
<keyword evidence="3" id="KW-1185">Reference proteome</keyword>
<name>A0A8J3IFX7_9CHLR</name>
<keyword evidence="1" id="KW-0472">Membrane</keyword>
<feature type="transmembrane region" description="Helical" evidence="1">
    <location>
        <begin position="12"/>
        <end position="44"/>
    </location>
</feature>
<feature type="transmembrane region" description="Helical" evidence="1">
    <location>
        <begin position="117"/>
        <end position="137"/>
    </location>
</feature>
<accession>A0A8J3IFX7</accession>
<evidence type="ECO:0000313" key="2">
    <source>
        <dbReference type="EMBL" id="GHO91813.1"/>
    </source>
</evidence>
<protein>
    <submittedName>
        <fullName evidence="2">Uncharacterized protein</fullName>
    </submittedName>
</protein>
<dbReference type="Proteomes" id="UP000597444">
    <property type="component" value="Unassembled WGS sequence"/>
</dbReference>
<evidence type="ECO:0000256" key="1">
    <source>
        <dbReference type="SAM" id="Phobius"/>
    </source>
</evidence>
<organism evidence="2 3">
    <name type="scientific">Reticulibacter mediterranei</name>
    <dbReference type="NCBI Taxonomy" id="2778369"/>
    <lineage>
        <taxon>Bacteria</taxon>
        <taxon>Bacillati</taxon>
        <taxon>Chloroflexota</taxon>
        <taxon>Ktedonobacteria</taxon>
        <taxon>Ktedonobacterales</taxon>
        <taxon>Reticulibacteraceae</taxon>
        <taxon>Reticulibacter</taxon>
    </lineage>
</organism>